<dbReference type="PROSITE" id="PS50158">
    <property type="entry name" value="ZF_CCHC"/>
    <property type="match status" value="1"/>
</dbReference>
<keyword evidence="1" id="KW-0863">Zinc-finger</keyword>
<gene>
    <name evidence="4" type="ORF">GMARGA_LOCUS18676</name>
</gene>
<name>A0ABN7VHL3_GIGMA</name>
<keyword evidence="1" id="KW-0479">Metal-binding</keyword>
<proteinExistence type="predicted"/>
<feature type="region of interest" description="Disordered" evidence="2">
    <location>
        <begin position="1"/>
        <end position="32"/>
    </location>
</feature>
<organism evidence="4 5">
    <name type="scientific">Gigaspora margarita</name>
    <dbReference type="NCBI Taxonomy" id="4874"/>
    <lineage>
        <taxon>Eukaryota</taxon>
        <taxon>Fungi</taxon>
        <taxon>Fungi incertae sedis</taxon>
        <taxon>Mucoromycota</taxon>
        <taxon>Glomeromycotina</taxon>
        <taxon>Glomeromycetes</taxon>
        <taxon>Diversisporales</taxon>
        <taxon>Gigasporaceae</taxon>
        <taxon>Gigaspora</taxon>
    </lineage>
</organism>
<comment type="caution">
    <text evidence="4">The sequence shown here is derived from an EMBL/GenBank/DDBJ whole genome shotgun (WGS) entry which is preliminary data.</text>
</comment>
<protein>
    <submittedName>
        <fullName evidence="4">24055_t:CDS:1</fullName>
    </submittedName>
</protein>
<feature type="compositionally biased region" description="Basic and acidic residues" evidence="2">
    <location>
        <begin position="1"/>
        <end position="14"/>
    </location>
</feature>
<feature type="domain" description="CCHC-type" evidence="3">
    <location>
        <begin position="97"/>
        <end position="110"/>
    </location>
</feature>
<dbReference type="EMBL" id="CAJVQB010015075">
    <property type="protein sequence ID" value="CAG8772383.1"/>
    <property type="molecule type" value="Genomic_DNA"/>
</dbReference>
<evidence type="ECO:0000256" key="1">
    <source>
        <dbReference type="PROSITE-ProRule" id="PRU00047"/>
    </source>
</evidence>
<feature type="region of interest" description="Disordered" evidence="2">
    <location>
        <begin position="182"/>
        <end position="201"/>
    </location>
</feature>
<evidence type="ECO:0000313" key="4">
    <source>
        <dbReference type="EMBL" id="CAG8772383.1"/>
    </source>
</evidence>
<reference evidence="4 5" key="1">
    <citation type="submission" date="2021-06" db="EMBL/GenBank/DDBJ databases">
        <authorList>
            <person name="Kallberg Y."/>
            <person name="Tangrot J."/>
            <person name="Rosling A."/>
        </authorList>
    </citation>
    <scope>NUCLEOTIDE SEQUENCE [LARGE SCALE GENOMIC DNA]</scope>
    <source>
        <strain evidence="4 5">120-4 pot B 10/14</strain>
    </source>
</reference>
<keyword evidence="1" id="KW-0862">Zinc</keyword>
<keyword evidence="5" id="KW-1185">Reference proteome</keyword>
<feature type="region of interest" description="Disordered" evidence="2">
    <location>
        <begin position="207"/>
        <end position="229"/>
    </location>
</feature>
<dbReference type="SUPFAM" id="SSF57756">
    <property type="entry name" value="Retrovirus zinc finger-like domains"/>
    <property type="match status" value="1"/>
</dbReference>
<feature type="compositionally biased region" description="Basic and acidic residues" evidence="2">
    <location>
        <begin position="191"/>
        <end position="201"/>
    </location>
</feature>
<evidence type="ECO:0000259" key="3">
    <source>
        <dbReference type="PROSITE" id="PS50158"/>
    </source>
</evidence>
<evidence type="ECO:0000256" key="2">
    <source>
        <dbReference type="SAM" id="MobiDB-lite"/>
    </source>
</evidence>
<feature type="compositionally biased region" description="Low complexity" evidence="2">
    <location>
        <begin position="207"/>
        <end position="218"/>
    </location>
</feature>
<dbReference type="InterPro" id="IPR036875">
    <property type="entry name" value="Znf_CCHC_sf"/>
</dbReference>
<dbReference type="Proteomes" id="UP000789901">
    <property type="component" value="Unassembled WGS sequence"/>
</dbReference>
<sequence length="229" mass="25723">MDPRREEAQNEDRNQTSVNPPLPPPRQDQLDDNLDQAPLHVVIREIANAFRNAIVGAAVTARPAARKTNLICVRPQYNNNYNVYCPNNNNNNSRVTCYTCSEPGHISWKCMSERVPVRSMSTSNQNPNPNPPQALNSHHRNNEIRTTARIVLQPCNVNLCDLDDLSEEDAFVTLSAQHQPYSTQRPCRNLKKSESKAEERLRVTVPDTDAPVVTPLDTLSPRVPETVPA</sequence>
<feature type="region of interest" description="Disordered" evidence="2">
    <location>
        <begin position="117"/>
        <end position="138"/>
    </location>
</feature>
<accession>A0ABN7VHL3</accession>
<dbReference type="Gene3D" id="4.10.60.10">
    <property type="entry name" value="Zinc finger, CCHC-type"/>
    <property type="match status" value="1"/>
</dbReference>
<dbReference type="InterPro" id="IPR001878">
    <property type="entry name" value="Znf_CCHC"/>
</dbReference>
<evidence type="ECO:0000313" key="5">
    <source>
        <dbReference type="Proteomes" id="UP000789901"/>
    </source>
</evidence>